<protein>
    <submittedName>
        <fullName evidence="3">Uncharacterized protein</fullName>
    </submittedName>
</protein>
<keyword evidence="2" id="KW-1133">Transmembrane helix</keyword>
<evidence type="ECO:0000256" key="2">
    <source>
        <dbReference type="SAM" id="Phobius"/>
    </source>
</evidence>
<feature type="transmembrane region" description="Helical" evidence="2">
    <location>
        <begin position="453"/>
        <end position="473"/>
    </location>
</feature>
<gene>
    <name evidence="3" type="ORF">CEP54_007603</name>
</gene>
<dbReference type="EMBL" id="NKCI01000071">
    <property type="protein sequence ID" value="RSL58711.1"/>
    <property type="molecule type" value="Genomic_DNA"/>
</dbReference>
<feature type="transmembrane region" description="Helical" evidence="2">
    <location>
        <begin position="406"/>
        <end position="427"/>
    </location>
</feature>
<evidence type="ECO:0000313" key="4">
    <source>
        <dbReference type="Proteomes" id="UP000288168"/>
    </source>
</evidence>
<feature type="transmembrane region" description="Helical" evidence="2">
    <location>
        <begin position="362"/>
        <end position="386"/>
    </location>
</feature>
<keyword evidence="4" id="KW-1185">Reference proteome</keyword>
<feature type="transmembrane region" description="Helical" evidence="2">
    <location>
        <begin position="333"/>
        <end position="350"/>
    </location>
</feature>
<dbReference type="Pfam" id="PF17198">
    <property type="entry name" value="AveC_like"/>
    <property type="match status" value="1"/>
</dbReference>
<sequence length="498" mass="55463">MTEKTSPSLEPAFLARLYPAADFKIGSTSNGQVLSVVPISSGTVVSEPGFSVPLDAQIAFGSDYVRIDPSQSHARIHVNSILRNKDGALVTYAYRGIIKVDGPFMAILTGDSDAKTTSFGNAVSHVTFQAGPGPFRELEDIPSYACYPAHKKRSYEGGLDEESPLLPSQRDYKSQHGNRDGTASAFGVFGLAFTIMWIQALIRWFASPTEFRPAPVLGPDEMEMWRLVCLRIFEALSVAVLLAHIWYCVLVPAIPYLEHFKPNDQPRHFTLDGRHVIGGLVALCADGFLNCHEYIFMWNSHSVNRGVWAKFLPFHNHQSSSRYAESLLWGPPMYVYFCAGFGILGTKMATRLRSRLPQLTNAGLFTIVWFIEFVLDFIIENLAIRITHGYGYAKTYRPLTLFPEKVYQFPIYESIFVASLGCIFTAMRMKALESGRSPVEAGYENWPAPLQTVVRTFAVIGFCAASVLMLYHLPLNWLGVIGDCHANMPSYMKPGPVE</sequence>
<feature type="region of interest" description="Disordered" evidence="1">
    <location>
        <begin position="155"/>
        <end position="178"/>
    </location>
</feature>
<feature type="transmembrane region" description="Helical" evidence="2">
    <location>
        <begin position="227"/>
        <end position="247"/>
    </location>
</feature>
<dbReference type="InterPro" id="IPR033459">
    <property type="entry name" value="AveC-like"/>
</dbReference>
<dbReference type="OrthoDB" id="5314461at2759"/>
<comment type="caution">
    <text evidence="3">The sequence shown here is derived from an EMBL/GenBank/DDBJ whole genome shotgun (WGS) entry which is preliminary data.</text>
</comment>
<evidence type="ECO:0000313" key="3">
    <source>
        <dbReference type="EMBL" id="RSL58711.1"/>
    </source>
</evidence>
<accession>A0A428Q0B6</accession>
<dbReference type="Gene3D" id="2.40.160.20">
    <property type="match status" value="1"/>
</dbReference>
<reference evidence="3 4" key="1">
    <citation type="submission" date="2017-06" db="EMBL/GenBank/DDBJ databases">
        <title>Comparative genomic analysis of Ambrosia Fusariam Clade fungi.</title>
        <authorList>
            <person name="Stajich J.E."/>
            <person name="Carrillo J."/>
            <person name="Kijimoto T."/>
            <person name="Eskalen A."/>
            <person name="O'Donnell K."/>
            <person name="Kasson M."/>
        </authorList>
    </citation>
    <scope>NUCLEOTIDE SEQUENCE [LARGE SCALE GENOMIC DNA]</scope>
    <source>
        <strain evidence="3 4">NRRL62584</strain>
    </source>
</reference>
<dbReference type="Pfam" id="PF11578">
    <property type="entry name" value="DUF3237"/>
    <property type="match status" value="1"/>
</dbReference>
<organism evidence="3 4">
    <name type="scientific">Fusarium duplospermum</name>
    <dbReference type="NCBI Taxonomy" id="1325734"/>
    <lineage>
        <taxon>Eukaryota</taxon>
        <taxon>Fungi</taxon>
        <taxon>Dikarya</taxon>
        <taxon>Ascomycota</taxon>
        <taxon>Pezizomycotina</taxon>
        <taxon>Sordariomycetes</taxon>
        <taxon>Hypocreomycetidae</taxon>
        <taxon>Hypocreales</taxon>
        <taxon>Nectriaceae</taxon>
        <taxon>Fusarium</taxon>
        <taxon>Fusarium solani species complex</taxon>
    </lineage>
</organism>
<keyword evidence="2" id="KW-0812">Transmembrane</keyword>
<proteinExistence type="predicted"/>
<keyword evidence="2" id="KW-0472">Membrane</keyword>
<evidence type="ECO:0000256" key="1">
    <source>
        <dbReference type="SAM" id="MobiDB-lite"/>
    </source>
</evidence>
<feature type="transmembrane region" description="Helical" evidence="2">
    <location>
        <begin position="183"/>
        <end position="206"/>
    </location>
</feature>
<name>A0A428Q0B6_9HYPO</name>
<dbReference type="Proteomes" id="UP000288168">
    <property type="component" value="Unassembled WGS sequence"/>
</dbReference>
<dbReference type="AlphaFoldDB" id="A0A428Q0B6"/>